<evidence type="ECO:0008006" key="3">
    <source>
        <dbReference type="Google" id="ProtNLM"/>
    </source>
</evidence>
<dbReference type="EMBL" id="NBNE01012213">
    <property type="protein sequence ID" value="OWY95996.1"/>
    <property type="molecule type" value="Genomic_DNA"/>
</dbReference>
<reference evidence="2" key="1">
    <citation type="submission" date="2017-03" db="EMBL/GenBank/DDBJ databases">
        <title>Phytopthora megakarya and P. palmivora, two closely related causual agents of cacao black pod achieved similar genome size and gene model numbers by different mechanisms.</title>
        <authorList>
            <person name="Ali S."/>
            <person name="Shao J."/>
            <person name="Larry D.J."/>
            <person name="Kronmiller B."/>
            <person name="Shen D."/>
            <person name="Strem M.D."/>
            <person name="Melnick R.L."/>
            <person name="Guiltinan M.J."/>
            <person name="Tyler B.M."/>
            <person name="Meinhardt L.W."/>
            <person name="Bailey B.A."/>
        </authorList>
    </citation>
    <scope>NUCLEOTIDE SEQUENCE [LARGE SCALE GENOMIC DNA]</scope>
    <source>
        <strain evidence="2">zdho120</strain>
    </source>
</reference>
<organism evidence="1 2">
    <name type="scientific">Phytophthora megakarya</name>
    <dbReference type="NCBI Taxonomy" id="4795"/>
    <lineage>
        <taxon>Eukaryota</taxon>
        <taxon>Sar</taxon>
        <taxon>Stramenopiles</taxon>
        <taxon>Oomycota</taxon>
        <taxon>Peronosporomycetes</taxon>
        <taxon>Peronosporales</taxon>
        <taxon>Peronosporaceae</taxon>
        <taxon>Phytophthora</taxon>
    </lineage>
</organism>
<sequence>ALVYVHKQTVENFAWFFSNCIVAGLKMHNRPTFCDRGKQLGAQTLHIRFSTMDKFKSLKLDQQSVNNDILALQNTSTPVGYDNVLMAITEKHPNGVSKIVAEEIVEDHVWRYLCKIYSTHWCIVGNRDATPDESKWLQETWASTPKHGDALPLFGVRTTSAVEGDNNGLLWSRVRNQMVLGYIMSYCCRVLSVLQKRKGFVTK</sequence>
<gene>
    <name evidence="1" type="ORF">PHMEG_00033851</name>
</gene>
<proteinExistence type="predicted"/>
<accession>A0A225UTZ2</accession>
<name>A0A225UTZ2_9STRA</name>
<evidence type="ECO:0000313" key="2">
    <source>
        <dbReference type="Proteomes" id="UP000198211"/>
    </source>
</evidence>
<comment type="caution">
    <text evidence="1">The sequence shown here is derived from an EMBL/GenBank/DDBJ whole genome shotgun (WGS) entry which is preliminary data.</text>
</comment>
<dbReference type="AlphaFoldDB" id="A0A225UTZ2"/>
<feature type="non-terminal residue" evidence="1">
    <location>
        <position position="1"/>
    </location>
</feature>
<evidence type="ECO:0000313" key="1">
    <source>
        <dbReference type="EMBL" id="OWY95996.1"/>
    </source>
</evidence>
<dbReference type="Proteomes" id="UP000198211">
    <property type="component" value="Unassembled WGS sequence"/>
</dbReference>
<protein>
    <recommendedName>
        <fullName evidence="3">MULE transposase domain-containing protein</fullName>
    </recommendedName>
</protein>
<dbReference type="OrthoDB" id="129375at2759"/>
<keyword evidence="2" id="KW-1185">Reference proteome</keyword>